<organism evidence="3 4">
    <name type="scientific">Mitsuokella multacida DSM 20544</name>
    <dbReference type="NCBI Taxonomy" id="500635"/>
    <lineage>
        <taxon>Bacteria</taxon>
        <taxon>Bacillati</taxon>
        <taxon>Bacillota</taxon>
        <taxon>Negativicutes</taxon>
        <taxon>Selenomonadales</taxon>
        <taxon>Selenomonadaceae</taxon>
        <taxon>Mitsuokella</taxon>
    </lineage>
</organism>
<dbReference type="eggNOG" id="COG4642">
    <property type="taxonomic scope" value="Bacteria"/>
</dbReference>
<keyword evidence="4" id="KW-1185">Reference proteome</keyword>
<name>C9KKY6_9FIRM</name>
<evidence type="ECO:0000313" key="4">
    <source>
        <dbReference type="Proteomes" id="UP000003671"/>
    </source>
</evidence>
<feature type="transmembrane region" description="Helical" evidence="2">
    <location>
        <begin position="21"/>
        <end position="43"/>
    </location>
</feature>
<dbReference type="PANTHER" id="PTHR43215">
    <property type="entry name" value="RADIAL SPOKE HEAD 1 HOMOLOG"/>
    <property type="match status" value="1"/>
</dbReference>
<dbReference type="PATRIC" id="fig|500635.8.peg.1201"/>
<sequence>MIMKIISKNPFRDTKLSGYQGYFKKASVVVLAIALFLVVYSLLLSFASPNHYAAAHIGETEAVVESAGGTYIGAVADAYYEGEGEFRHLDGSVYEGSFSKSQRSGQGTFRFANGDVYTGSWANDEMVEGTYTFVDGRTYQGKFEDGRFTSGVFSLGSQAAALGFREFSADVEDGALSALNFTQQDGTHYNGALSGWAEIKYADGNTYAGNVQQGVRSGQGTFRWRSADGTEIASYVGTWQDDQMNGLGTYRYTKDVYPCLTGTFKQGVPDGEMKYAKNSSKTFKAIWKDGACTQVKE</sequence>
<evidence type="ECO:0000256" key="2">
    <source>
        <dbReference type="SAM" id="Phobius"/>
    </source>
</evidence>
<dbReference type="STRING" id="500635.MITSMUL_03837"/>
<dbReference type="AlphaFoldDB" id="C9KKY6"/>
<proteinExistence type="predicted"/>
<comment type="caution">
    <text evidence="3">The sequence shown here is derived from an EMBL/GenBank/DDBJ whole genome shotgun (WGS) entry which is preliminary data.</text>
</comment>
<dbReference type="GO" id="GO:0005829">
    <property type="term" value="C:cytosol"/>
    <property type="evidence" value="ECO:0007669"/>
    <property type="project" value="TreeGrafter"/>
</dbReference>
<keyword evidence="2" id="KW-0472">Membrane</keyword>
<dbReference type="SMART" id="SM00698">
    <property type="entry name" value="MORN"/>
    <property type="match status" value="4"/>
</dbReference>
<gene>
    <name evidence="3" type="ORF">MITSMUL_03837</name>
</gene>
<protein>
    <submittedName>
        <fullName evidence="3">MORN repeat protein</fullName>
    </submittedName>
</protein>
<dbReference type="EMBL" id="ABWK02000009">
    <property type="protein sequence ID" value="EEX69786.1"/>
    <property type="molecule type" value="Genomic_DNA"/>
</dbReference>
<dbReference type="SUPFAM" id="SSF82185">
    <property type="entry name" value="Histone H3 K4-specific methyltransferase SET7/9 N-terminal domain"/>
    <property type="match status" value="2"/>
</dbReference>
<keyword evidence="1" id="KW-0677">Repeat</keyword>
<dbReference type="Gene3D" id="2.20.110.10">
    <property type="entry name" value="Histone H3 K4-specific methyltransferase SET7/9 N-terminal domain"/>
    <property type="match status" value="2"/>
</dbReference>
<evidence type="ECO:0000256" key="1">
    <source>
        <dbReference type="ARBA" id="ARBA00022737"/>
    </source>
</evidence>
<dbReference type="Pfam" id="PF02493">
    <property type="entry name" value="MORN"/>
    <property type="match status" value="4"/>
</dbReference>
<accession>C9KKY6</accession>
<dbReference type="InterPro" id="IPR003409">
    <property type="entry name" value="MORN"/>
</dbReference>
<reference evidence="3" key="1">
    <citation type="submission" date="2009-09" db="EMBL/GenBank/DDBJ databases">
        <authorList>
            <person name="Weinstock G."/>
            <person name="Sodergren E."/>
            <person name="Clifton S."/>
            <person name="Fulton L."/>
            <person name="Fulton B."/>
            <person name="Courtney L."/>
            <person name="Fronick C."/>
            <person name="Harrison M."/>
            <person name="Strong C."/>
            <person name="Farmer C."/>
            <person name="Delahaunty K."/>
            <person name="Markovic C."/>
            <person name="Hall O."/>
            <person name="Minx P."/>
            <person name="Tomlinson C."/>
            <person name="Mitreva M."/>
            <person name="Nelson J."/>
            <person name="Hou S."/>
            <person name="Wollam A."/>
            <person name="Pepin K.H."/>
            <person name="Johnson M."/>
            <person name="Bhonagiri V."/>
            <person name="Nash W.E."/>
            <person name="Warren W."/>
            <person name="Chinwalla A."/>
            <person name="Mardis E.R."/>
            <person name="Wilson R.K."/>
        </authorList>
    </citation>
    <scope>NUCLEOTIDE SEQUENCE [LARGE SCALE GENOMIC DNA]</scope>
    <source>
        <strain evidence="3">DSM 20544</strain>
    </source>
</reference>
<dbReference type="Proteomes" id="UP000003671">
    <property type="component" value="Unassembled WGS sequence"/>
</dbReference>
<evidence type="ECO:0000313" key="3">
    <source>
        <dbReference type="EMBL" id="EEX69786.1"/>
    </source>
</evidence>
<dbReference type="PANTHER" id="PTHR43215:SF14">
    <property type="entry name" value="RADIAL SPOKE HEAD 1 HOMOLOG"/>
    <property type="match status" value="1"/>
</dbReference>
<keyword evidence="2" id="KW-1133">Transmembrane helix</keyword>
<keyword evidence="2" id="KW-0812">Transmembrane</keyword>
<dbReference type="HOGENOM" id="CLU_936325_0_0_9"/>